<feature type="region of interest" description="Disordered" evidence="1">
    <location>
        <begin position="1"/>
        <end position="23"/>
    </location>
</feature>
<keyword evidence="4" id="KW-1185">Reference proteome</keyword>
<evidence type="ECO:0008006" key="5">
    <source>
        <dbReference type="Google" id="ProtNLM"/>
    </source>
</evidence>
<dbReference type="SUPFAM" id="SSF82171">
    <property type="entry name" value="DPP6 N-terminal domain-like"/>
    <property type="match status" value="1"/>
</dbReference>
<dbReference type="AlphaFoldDB" id="A0A316TR34"/>
<keyword evidence="2" id="KW-0812">Transmembrane</keyword>
<comment type="caution">
    <text evidence="3">The sequence shown here is derived from an EMBL/GenBank/DDBJ whole genome shotgun (WGS) entry which is preliminary data.</text>
</comment>
<feature type="region of interest" description="Disordered" evidence="1">
    <location>
        <begin position="82"/>
        <end position="109"/>
    </location>
</feature>
<dbReference type="EMBL" id="QGDD01000001">
    <property type="protein sequence ID" value="PWN04714.1"/>
    <property type="molecule type" value="Genomic_DNA"/>
</dbReference>
<accession>A0A316TR34</accession>
<dbReference type="OrthoDB" id="5176683at2"/>
<feature type="compositionally biased region" description="Polar residues" evidence="1">
    <location>
        <begin position="93"/>
        <end position="107"/>
    </location>
</feature>
<name>A0A316TR34_9ACTN</name>
<protein>
    <recommendedName>
        <fullName evidence="5">WD40 repeat domain-containing protein</fullName>
    </recommendedName>
</protein>
<evidence type="ECO:0000313" key="4">
    <source>
        <dbReference type="Proteomes" id="UP000245507"/>
    </source>
</evidence>
<organism evidence="3 4">
    <name type="scientific">Nocardioides silvaticus</name>
    <dbReference type="NCBI Taxonomy" id="2201891"/>
    <lineage>
        <taxon>Bacteria</taxon>
        <taxon>Bacillati</taxon>
        <taxon>Actinomycetota</taxon>
        <taxon>Actinomycetes</taxon>
        <taxon>Propionibacteriales</taxon>
        <taxon>Nocardioidaceae</taxon>
        <taxon>Nocardioides</taxon>
    </lineage>
</organism>
<reference evidence="3 4" key="1">
    <citation type="submission" date="2018-05" db="EMBL/GenBank/DDBJ databases">
        <title>Nocardioides silvaticus genome.</title>
        <authorList>
            <person name="Li C."/>
            <person name="Wang G."/>
        </authorList>
    </citation>
    <scope>NUCLEOTIDE SEQUENCE [LARGE SCALE GENOMIC DNA]</scope>
    <source>
        <strain evidence="3 4">CCTCC AB 2018079</strain>
    </source>
</reference>
<sequence length="411" mass="43315">MNDAKNPTPDPTDPDNSAWEEAMSRDFDARVRDLHEAPLDFDSVKGKARTIRRNRRAAVAGGVLGVAAVITPIAVVVGGNADTNSDKPDFANPSPTAAETSDPTITTPADVAPDYVVQGEWHQADGDEIELPRKDYSAAVLWDGQLVATYFGGEVFSVADVIDEDGEVVDSFDTTAPVVVNDSGTTIAWVGTDGQVMTRWADDQVSLGEVDLDASGEGIAYSAAAVTGGPSCYEAEDGCMVYVDSGDGQPQVFDSHGVNDNPVPDAVDFGDASDTGLVTYRDEINDTGSCGGLIDLGRTDATPVWEGCEIEAGPIAPDGQHVIGLPAYYDGLGLSEITVRDARTGAETGRFAPEGGFVGSWAWSTDGRVILDAYDGANWHLFALSTDGALEEIAEQVKGPDFDSPFTMVQH</sequence>
<dbReference type="RefSeq" id="WP_109692218.1">
    <property type="nucleotide sequence ID" value="NZ_QGDD01000001.1"/>
</dbReference>
<gene>
    <name evidence="3" type="ORF">DJ010_03610</name>
</gene>
<evidence type="ECO:0000256" key="1">
    <source>
        <dbReference type="SAM" id="MobiDB-lite"/>
    </source>
</evidence>
<keyword evidence="2" id="KW-0472">Membrane</keyword>
<keyword evidence="2" id="KW-1133">Transmembrane helix</keyword>
<evidence type="ECO:0000313" key="3">
    <source>
        <dbReference type="EMBL" id="PWN04714.1"/>
    </source>
</evidence>
<dbReference type="Proteomes" id="UP000245507">
    <property type="component" value="Unassembled WGS sequence"/>
</dbReference>
<feature type="transmembrane region" description="Helical" evidence="2">
    <location>
        <begin position="57"/>
        <end position="78"/>
    </location>
</feature>
<evidence type="ECO:0000256" key="2">
    <source>
        <dbReference type="SAM" id="Phobius"/>
    </source>
</evidence>
<proteinExistence type="predicted"/>